<evidence type="ECO:0000256" key="1">
    <source>
        <dbReference type="SAM" id="Phobius"/>
    </source>
</evidence>
<reference evidence="2" key="1">
    <citation type="journal article" date="2020" name="Nature">
        <title>Giant virus diversity and host interactions through global metagenomics.</title>
        <authorList>
            <person name="Schulz F."/>
            <person name="Roux S."/>
            <person name="Paez-Espino D."/>
            <person name="Jungbluth S."/>
            <person name="Walsh D.A."/>
            <person name="Denef V.J."/>
            <person name="McMahon K.D."/>
            <person name="Konstantinidis K.T."/>
            <person name="Eloe-Fadrosh E.A."/>
            <person name="Kyrpides N.C."/>
            <person name="Woyke T."/>
        </authorList>
    </citation>
    <scope>NUCLEOTIDE SEQUENCE</scope>
    <source>
        <strain evidence="2">GVMAG-M-3300023179-132</strain>
    </source>
</reference>
<keyword evidence="1" id="KW-0812">Transmembrane</keyword>
<dbReference type="EMBL" id="MN739735">
    <property type="protein sequence ID" value="QHT23943.1"/>
    <property type="molecule type" value="Genomic_DNA"/>
</dbReference>
<sequence length="130" mass="15046">MNYRVFIAGFVSIVWLIHVMGDIGIIGWVIGYITCLKLSAPSTGQPNFIEAWLRENHIIPQTFTTSLRLKLQFYKSSSHICIHIHHWIYLFILALSAYVNVHMQFLSAVAIGGSIQGLIYDDWYRVLWFE</sequence>
<protein>
    <submittedName>
        <fullName evidence="2">Uncharacterized protein</fullName>
    </submittedName>
</protein>
<proteinExistence type="predicted"/>
<organism evidence="2">
    <name type="scientific">viral metagenome</name>
    <dbReference type="NCBI Taxonomy" id="1070528"/>
    <lineage>
        <taxon>unclassified sequences</taxon>
        <taxon>metagenomes</taxon>
        <taxon>organismal metagenomes</taxon>
    </lineage>
</organism>
<keyword evidence="1" id="KW-1133">Transmembrane helix</keyword>
<evidence type="ECO:0000313" key="2">
    <source>
        <dbReference type="EMBL" id="QHT23943.1"/>
    </source>
</evidence>
<keyword evidence="1" id="KW-0472">Membrane</keyword>
<feature type="transmembrane region" description="Helical" evidence="1">
    <location>
        <begin position="80"/>
        <end position="99"/>
    </location>
</feature>
<dbReference type="AlphaFoldDB" id="A0A6C0E662"/>
<accession>A0A6C0E662</accession>
<feature type="transmembrane region" description="Helical" evidence="1">
    <location>
        <begin position="6"/>
        <end position="30"/>
    </location>
</feature>
<name>A0A6C0E662_9ZZZZ</name>